<dbReference type="AlphaFoldDB" id="A0AAV9DAV9"/>
<dbReference type="Gene3D" id="3.30.200.20">
    <property type="entry name" value="Phosphorylase Kinase, domain 1"/>
    <property type="match status" value="1"/>
</dbReference>
<dbReference type="PANTHER" id="PTHR47973">
    <property type="entry name" value="CYSTEINE-RICH RECEPTOR-LIKE PROTEIN KINASE 3"/>
    <property type="match status" value="1"/>
</dbReference>
<evidence type="ECO:0000313" key="9">
    <source>
        <dbReference type="Proteomes" id="UP001180020"/>
    </source>
</evidence>
<keyword evidence="3 8" id="KW-0418">Kinase</keyword>
<keyword evidence="4 5" id="KW-0067">ATP-binding</keyword>
<dbReference type="InterPro" id="IPR052059">
    <property type="entry name" value="CR_Ser/Thr_kinase"/>
</dbReference>
<keyword evidence="9" id="KW-1185">Reference proteome</keyword>
<protein>
    <submittedName>
        <fullName evidence="8">Leucine-rich repeat receptor-like serine/threonine-protein kinase</fullName>
    </submittedName>
</protein>
<dbReference type="EMBL" id="JAUJYO010000014">
    <property type="protein sequence ID" value="KAK1298437.1"/>
    <property type="molecule type" value="Genomic_DNA"/>
</dbReference>
<dbReference type="InterPro" id="IPR001245">
    <property type="entry name" value="Ser-Thr/Tyr_kinase_cat_dom"/>
</dbReference>
<dbReference type="FunFam" id="3.30.200.20:FF:000225">
    <property type="entry name" value="cold-responsive protein kinase 1"/>
    <property type="match status" value="1"/>
</dbReference>
<feature type="binding site" evidence="5">
    <location>
        <position position="77"/>
    </location>
    <ligand>
        <name>ATP</name>
        <dbReference type="ChEBI" id="CHEBI:30616"/>
    </ligand>
</feature>
<dbReference type="Gene3D" id="1.10.510.10">
    <property type="entry name" value="Transferase(Phosphotransferase) domain 1"/>
    <property type="match status" value="1"/>
</dbReference>
<evidence type="ECO:0000259" key="7">
    <source>
        <dbReference type="PROSITE" id="PS50011"/>
    </source>
</evidence>
<dbReference type="Pfam" id="PF07714">
    <property type="entry name" value="PK_Tyr_Ser-Thr"/>
    <property type="match status" value="2"/>
</dbReference>
<accession>A0AAV9DAV9</accession>
<keyword evidence="2 5" id="KW-0547">Nucleotide-binding</keyword>
<reference evidence="8" key="2">
    <citation type="submission" date="2023-06" db="EMBL/GenBank/DDBJ databases">
        <authorList>
            <person name="Ma L."/>
            <person name="Liu K.-W."/>
            <person name="Li Z."/>
            <person name="Hsiao Y.-Y."/>
            <person name="Qi Y."/>
            <person name="Fu T."/>
            <person name="Tang G."/>
            <person name="Zhang D."/>
            <person name="Sun W.-H."/>
            <person name="Liu D.-K."/>
            <person name="Li Y."/>
            <person name="Chen G.-Z."/>
            <person name="Liu X.-D."/>
            <person name="Liao X.-Y."/>
            <person name="Jiang Y.-T."/>
            <person name="Yu X."/>
            <person name="Hao Y."/>
            <person name="Huang J."/>
            <person name="Zhao X.-W."/>
            <person name="Ke S."/>
            <person name="Chen Y.-Y."/>
            <person name="Wu W.-L."/>
            <person name="Hsu J.-L."/>
            <person name="Lin Y.-F."/>
            <person name="Huang M.-D."/>
            <person name="Li C.-Y."/>
            <person name="Huang L."/>
            <person name="Wang Z.-W."/>
            <person name="Zhao X."/>
            <person name="Zhong W.-Y."/>
            <person name="Peng D.-H."/>
            <person name="Ahmad S."/>
            <person name="Lan S."/>
            <person name="Zhang J.-S."/>
            <person name="Tsai W.-C."/>
            <person name="Van De Peer Y."/>
            <person name="Liu Z.-J."/>
        </authorList>
    </citation>
    <scope>NUCLEOTIDE SEQUENCE</scope>
    <source>
        <strain evidence="8">CP</strain>
        <tissue evidence="8">Leaves</tissue>
    </source>
</reference>
<feature type="compositionally biased region" description="Polar residues" evidence="6">
    <location>
        <begin position="275"/>
        <end position="287"/>
    </location>
</feature>
<evidence type="ECO:0000256" key="6">
    <source>
        <dbReference type="SAM" id="MobiDB-lite"/>
    </source>
</evidence>
<dbReference type="PROSITE" id="PS00107">
    <property type="entry name" value="PROTEIN_KINASE_ATP"/>
    <property type="match status" value="1"/>
</dbReference>
<evidence type="ECO:0000256" key="3">
    <source>
        <dbReference type="ARBA" id="ARBA00022777"/>
    </source>
</evidence>
<dbReference type="PROSITE" id="PS50011">
    <property type="entry name" value="PROTEIN_KINASE_DOM"/>
    <property type="match status" value="1"/>
</dbReference>
<name>A0AAV9DAV9_ACOCL</name>
<dbReference type="InterPro" id="IPR017441">
    <property type="entry name" value="Protein_kinase_ATP_BS"/>
</dbReference>
<keyword evidence="1" id="KW-0808">Transferase</keyword>
<sequence length="321" mass="36156">MRFCCFGVRKSNEKNRDHPTHESGIDFQQTPKNVRLFSYNEMRSATLNFSPMNKIGRGGFGVVYKGVLRDGTEVAVKSLSTESKQGTNEFLTEIDMVSNVVHPNLLRLIGCCVEGANRMLVYEYMENNSLASALLGTKSKRIFIDWPLRGYLAPEYALLGQLTKKADIYSFGVLILEIVSGRSSTKAAWGRDMKVLLEWTWSLRDDDRLLEIVDPELANFPEDEVLRFIKVALFCTQAAAQQRPSMIQVVKMLTKETSLDVSKLTEPGITKDSNRTYNDTGTSSRISQVHGGKKSPNPYSFITSTRNFNSNPIITTQMEPR</sequence>
<dbReference type="Proteomes" id="UP001180020">
    <property type="component" value="Unassembled WGS sequence"/>
</dbReference>
<reference evidence="8" key="1">
    <citation type="journal article" date="2023" name="Nat. Commun.">
        <title>Diploid and tetraploid genomes of Acorus and the evolution of monocots.</title>
        <authorList>
            <person name="Ma L."/>
            <person name="Liu K.W."/>
            <person name="Li Z."/>
            <person name="Hsiao Y.Y."/>
            <person name="Qi Y."/>
            <person name="Fu T."/>
            <person name="Tang G.D."/>
            <person name="Zhang D."/>
            <person name="Sun W.H."/>
            <person name="Liu D.K."/>
            <person name="Li Y."/>
            <person name="Chen G.Z."/>
            <person name="Liu X.D."/>
            <person name="Liao X.Y."/>
            <person name="Jiang Y.T."/>
            <person name="Yu X."/>
            <person name="Hao Y."/>
            <person name="Huang J."/>
            <person name="Zhao X.W."/>
            <person name="Ke S."/>
            <person name="Chen Y.Y."/>
            <person name="Wu W.L."/>
            <person name="Hsu J.L."/>
            <person name="Lin Y.F."/>
            <person name="Huang M.D."/>
            <person name="Li C.Y."/>
            <person name="Huang L."/>
            <person name="Wang Z.W."/>
            <person name="Zhao X."/>
            <person name="Zhong W.Y."/>
            <person name="Peng D.H."/>
            <person name="Ahmad S."/>
            <person name="Lan S."/>
            <person name="Zhang J.S."/>
            <person name="Tsai W.C."/>
            <person name="Van de Peer Y."/>
            <person name="Liu Z.J."/>
        </authorList>
    </citation>
    <scope>NUCLEOTIDE SEQUENCE</scope>
    <source>
        <strain evidence="8">CP</strain>
    </source>
</reference>
<evidence type="ECO:0000256" key="5">
    <source>
        <dbReference type="PROSITE-ProRule" id="PRU10141"/>
    </source>
</evidence>
<feature type="domain" description="Protein kinase" evidence="7">
    <location>
        <begin position="49"/>
        <end position="321"/>
    </location>
</feature>
<proteinExistence type="predicted"/>
<evidence type="ECO:0000313" key="8">
    <source>
        <dbReference type="EMBL" id="KAK1298437.1"/>
    </source>
</evidence>
<evidence type="ECO:0000256" key="4">
    <source>
        <dbReference type="ARBA" id="ARBA00022840"/>
    </source>
</evidence>
<gene>
    <name evidence="8" type="primary">LRR-RLK</name>
    <name evidence="8" type="ORF">QJS10_CPB14g00878</name>
</gene>
<dbReference type="GO" id="GO:0004672">
    <property type="term" value="F:protein kinase activity"/>
    <property type="evidence" value="ECO:0007669"/>
    <property type="project" value="InterPro"/>
</dbReference>
<dbReference type="InterPro" id="IPR000719">
    <property type="entry name" value="Prot_kinase_dom"/>
</dbReference>
<dbReference type="GO" id="GO:0005524">
    <property type="term" value="F:ATP binding"/>
    <property type="evidence" value="ECO:0007669"/>
    <property type="project" value="UniProtKB-UniRule"/>
</dbReference>
<feature type="region of interest" description="Disordered" evidence="6">
    <location>
        <begin position="266"/>
        <end position="296"/>
    </location>
</feature>
<keyword evidence="8" id="KW-0675">Receptor</keyword>
<dbReference type="SUPFAM" id="SSF56112">
    <property type="entry name" value="Protein kinase-like (PK-like)"/>
    <property type="match status" value="1"/>
</dbReference>
<evidence type="ECO:0000256" key="2">
    <source>
        <dbReference type="ARBA" id="ARBA00022741"/>
    </source>
</evidence>
<organism evidence="8 9">
    <name type="scientific">Acorus calamus</name>
    <name type="common">Sweet flag</name>
    <dbReference type="NCBI Taxonomy" id="4465"/>
    <lineage>
        <taxon>Eukaryota</taxon>
        <taxon>Viridiplantae</taxon>
        <taxon>Streptophyta</taxon>
        <taxon>Embryophyta</taxon>
        <taxon>Tracheophyta</taxon>
        <taxon>Spermatophyta</taxon>
        <taxon>Magnoliopsida</taxon>
        <taxon>Liliopsida</taxon>
        <taxon>Acoraceae</taxon>
        <taxon>Acorus</taxon>
    </lineage>
</organism>
<comment type="caution">
    <text evidence="8">The sequence shown here is derived from an EMBL/GenBank/DDBJ whole genome shotgun (WGS) entry which is preliminary data.</text>
</comment>
<evidence type="ECO:0000256" key="1">
    <source>
        <dbReference type="ARBA" id="ARBA00022679"/>
    </source>
</evidence>
<dbReference type="InterPro" id="IPR011009">
    <property type="entry name" value="Kinase-like_dom_sf"/>
</dbReference>